<keyword evidence="4" id="KW-0408">Iron</keyword>
<dbReference type="GO" id="GO:0046872">
    <property type="term" value="F:metal ion binding"/>
    <property type="evidence" value="ECO:0007669"/>
    <property type="project" value="UniProtKB-KW"/>
</dbReference>
<accession>A0A803T1F8</accession>
<comment type="cofactor">
    <cofactor evidence="7">
        <name>[2Fe-2S] cluster</name>
        <dbReference type="ChEBI" id="CHEBI:190135"/>
    </cofactor>
</comment>
<dbReference type="InterPro" id="IPR036010">
    <property type="entry name" value="2Fe-2S_ferredoxin-like_sf"/>
</dbReference>
<dbReference type="GeneTree" id="ENSGT00940000161143"/>
<evidence type="ECO:0000313" key="13">
    <source>
        <dbReference type="Ensembl" id="ENSACAP00000029048.1"/>
    </source>
</evidence>
<comment type="similarity">
    <text evidence="1">Belongs to the adrenodoxin/putidaredoxin family.</text>
</comment>
<comment type="function">
    <text evidence="10">Electron donor, of the core iron-sulfur cluster (ISC) assembly complex, that acts to reduce the persulfide into sulfide during [2Fe-2S] clusters assembly on the scaffolding protein ISCU. The core iron-sulfur cluster (ISC) assembly complex is involved in the de novo synthesis of a [2Fe-2S] cluster, the first step of the mitochondrial iron-sulfur protein biogenesis. This process is initiated by the cysteine desulfurase complex (NFS1:LYRM4:NDUFAB1) that produces persulfide which is delivered on the scaffold protein ISCU in a FXN-dependent manner. Then this complex is stabilized by FDX2 which provides reducing equivalents to accomplish the [2Fe-2S] cluster assembly. Finally, the [2Fe-2S] cluster is transferred from ISCU to chaperone proteins, including HSCB, HSPA9 and GLRX5. Essential for coenzyme Q biosynthesis: together with FDXR, transfers the electrons required for the hydroxylation reaction performed by COQ6.</text>
</comment>
<dbReference type="Gene3D" id="3.10.20.30">
    <property type="match status" value="1"/>
</dbReference>
<evidence type="ECO:0000256" key="4">
    <source>
        <dbReference type="ARBA" id="ARBA00023004"/>
    </source>
</evidence>
<dbReference type="PROSITE" id="PS00814">
    <property type="entry name" value="ADX"/>
    <property type="match status" value="1"/>
</dbReference>
<dbReference type="AlphaFoldDB" id="A0A803T1F8"/>
<evidence type="ECO:0000256" key="1">
    <source>
        <dbReference type="ARBA" id="ARBA00010914"/>
    </source>
</evidence>
<keyword evidence="14" id="KW-1185">Reference proteome</keyword>
<evidence type="ECO:0000256" key="5">
    <source>
        <dbReference type="ARBA" id="ARBA00023014"/>
    </source>
</evidence>
<feature type="region of interest" description="Disordered" evidence="11">
    <location>
        <begin position="282"/>
        <end position="309"/>
    </location>
</feature>
<dbReference type="GO" id="GO:0051537">
    <property type="term" value="F:2 iron, 2 sulfur cluster binding"/>
    <property type="evidence" value="ECO:0007669"/>
    <property type="project" value="UniProtKB-KW"/>
</dbReference>
<evidence type="ECO:0000256" key="9">
    <source>
        <dbReference type="ARBA" id="ARBA00041497"/>
    </source>
</evidence>
<dbReference type="PANTHER" id="PTHR23426:SF65">
    <property type="entry name" value="FERREDOXIN-2, MITOCHONDRIAL"/>
    <property type="match status" value="1"/>
</dbReference>
<dbReference type="CDD" id="cd00207">
    <property type="entry name" value="fer2"/>
    <property type="match status" value="1"/>
</dbReference>
<feature type="domain" description="2Fe-2S ferredoxin-type" evidence="12">
    <location>
        <begin position="112"/>
        <end position="178"/>
    </location>
</feature>
<evidence type="ECO:0000259" key="12">
    <source>
        <dbReference type="Pfam" id="PF00111"/>
    </source>
</evidence>
<evidence type="ECO:0000256" key="6">
    <source>
        <dbReference type="ARBA" id="ARBA00032838"/>
    </source>
</evidence>
<reference evidence="13" key="3">
    <citation type="submission" date="2025-09" db="UniProtKB">
        <authorList>
            <consortium name="Ensembl"/>
        </authorList>
    </citation>
    <scope>IDENTIFICATION</scope>
</reference>
<dbReference type="InterPro" id="IPR001041">
    <property type="entry name" value="2Fe-2S_ferredoxin-type"/>
</dbReference>
<evidence type="ECO:0000256" key="3">
    <source>
        <dbReference type="ARBA" id="ARBA00022723"/>
    </source>
</evidence>
<dbReference type="GO" id="GO:0140647">
    <property type="term" value="P:P450-containing electron transport chain"/>
    <property type="evidence" value="ECO:0007669"/>
    <property type="project" value="InterPro"/>
</dbReference>
<gene>
    <name evidence="13" type="primary">fdx2</name>
</gene>
<name>A0A803T1F8_ANOCA</name>
<evidence type="ECO:0000256" key="10">
    <source>
        <dbReference type="ARBA" id="ARBA00058507"/>
    </source>
</evidence>
<dbReference type="Proteomes" id="UP000001646">
    <property type="component" value="Chromosome 2"/>
</dbReference>
<protein>
    <recommendedName>
        <fullName evidence="8">Ferredoxin-2, mitochondrial</fullName>
    </recommendedName>
    <alternativeName>
        <fullName evidence="6">Adrenodoxin-like protein</fullName>
    </alternativeName>
    <alternativeName>
        <fullName evidence="9">Ferredoxin-1-like protein</fullName>
    </alternativeName>
</protein>
<dbReference type="Ensembl" id="ENSACAT00000042015.1">
    <property type="protein sequence ID" value="ENSACAP00000029048.1"/>
    <property type="gene ID" value="ENSACAG00000039644.1"/>
</dbReference>
<reference evidence="13" key="2">
    <citation type="submission" date="2025-08" db="UniProtKB">
        <authorList>
            <consortium name="Ensembl"/>
        </authorList>
    </citation>
    <scope>IDENTIFICATION</scope>
</reference>
<evidence type="ECO:0000256" key="11">
    <source>
        <dbReference type="SAM" id="MobiDB-lite"/>
    </source>
</evidence>
<keyword evidence="3" id="KW-0479">Metal-binding</keyword>
<sequence>MNGADVAQLPSEGAEARLPEVAPSRLGARSLHRLYITMETSATPPSPSGSHVMPVMAASMATVGVRPGGGLRRLLWKPGRALLRSFRTAVAFQVEEESCAAEVVNVVFIDRCGKRVPVKGRVGEDVLRLAQRHDIDLEGACEASLACSTCHVYVSHDIVDKLPCPDERFTPCMDMACCLQMPETKAWDFLQEAGQGLSQPEPSNSSRRLCQRYVGHPWHNSHCAAGSHVECCFPEAALASFSPLDALSLISLHCSSLEIDSTEDKNPMCLASAHMEEPQTGVDIFSRPEPPRGGIRRVSRKQPRPQRSCEPLDRTFQGITFQMQLQDCPSSKEGCRLCISPRYSRYHQVEQRGPSVWRHFEKLDPHPQFGWGCTLSLLETNNLLFFIWPSLLHHFTCPRNLDSESRIIELEKDCMGHLVQIQEKHKVS</sequence>
<evidence type="ECO:0000256" key="7">
    <source>
        <dbReference type="ARBA" id="ARBA00034078"/>
    </source>
</evidence>
<dbReference type="PANTHER" id="PTHR23426">
    <property type="entry name" value="FERREDOXIN/ADRENODOXIN"/>
    <property type="match status" value="1"/>
</dbReference>
<reference evidence="13 14" key="1">
    <citation type="submission" date="2009-12" db="EMBL/GenBank/DDBJ databases">
        <title>The Genome Sequence of Anolis carolinensis (Green Anole Lizard).</title>
        <authorList>
            <consortium name="The Genome Sequencing Platform"/>
            <person name="Di Palma F."/>
            <person name="Alfoldi J."/>
            <person name="Heiman D."/>
            <person name="Young S."/>
            <person name="Grabherr M."/>
            <person name="Johnson J."/>
            <person name="Lander E.S."/>
            <person name="Lindblad-Toh K."/>
        </authorList>
    </citation>
    <scope>NUCLEOTIDE SEQUENCE [LARGE SCALE GENOMIC DNA]</scope>
    <source>
        <strain evidence="13 14">JBL SC #1</strain>
    </source>
</reference>
<dbReference type="Pfam" id="PF00111">
    <property type="entry name" value="Fer2"/>
    <property type="match status" value="1"/>
</dbReference>
<dbReference type="InterPro" id="IPR012675">
    <property type="entry name" value="Beta-grasp_dom_sf"/>
</dbReference>
<organism evidence="13 14">
    <name type="scientific">Anolis carolinensis</name>
    <name type="common">Green anole</name>
    <name type="synonym">American chameleon</name>
    <dbReference type="NCBI Taxonomy" id="28377"/>
    <lineage>
        <taxon>Eukaryota</taxon>
        <taxon>Metazoa</taxon>
        <taxon>Chordata</taxon>
        <taxon>Craniata</taxon>
        <taxon>Vertebrata</taxon>
        <taxon>Euteleostomi</taxon>
        <taxon>Lepidosauria</taxon>
        <taxon>Squamata</taxon>
        <taxon>Bifurcata</taxon>
        <taxon>Unidentata</taxon>
        <taxon>Episquamata</taxon>
        <taxon>Toxicofera</taxon>
        <taxon>Iguania</taxon>
        <taxon>Dactyloidae</taxon>
        <taxon>Anolis</taxon>
    </lineage>
</organism>
<evidence type="ECO:0000256" key="8">
    <source>
        <dbReference type="ARBA" id="ARBA00040942"/>
    </source>
</evidence>
<dbReference type="InterPro" id="IPR018298">
    <property type="entry name" value="Adrenodoxin_Fe-S_BS"/>
</dbReference>
<keyword evidence="2" id="KW-0001">2Fe-2S</keyword>
<evidence type="ECO:0000313" key="14">
    <source>
        <dbReference type="Proteomes" id="UP000001646"/>
    </source>
</evidence>
<proteinExistence type="inferred from homology"/>
<keyword evidence="5" id="KW-0411">Iron-sulfur</keyword>
<evidence type="ECO:0000256" key="2">
    <source>
        <dbReference type="ARBA" id="ARBA00022714"/>
    </source>
</evidence>
<dbReference type="SUPFAM" id="SSF54292">
    <property type="entry name" value="2Fe-2S ferredoxin-like"/>
    <property type="match status" value="1"/>
</dbReference>
<feature type="compositionally biased region" description="Basic residues" evidence="11">
    <location>
        <begin position="294"/>
        <end position="304"/>
    </location>
</feature>
<dbReference type="InParanoid" id="A0A803T1F8"/>
<dbReference type="InterPro" id="IPR001055">
    <property type="entry name" value="Adrenodoxin-like"/>
</dbReference>